<reference evidence="1 2" key="1">
    <citation type="submission" date="2021-02" db="EMBL/GenBank/DDBJ databases">
        <title>Leptospira ainlahdjerensis sp. nov., Leptospira ainazelensis sp. nov., Leptospira abararensis sp. nov. and Leptospira chreensis sp. nov., four new species isolated from water sources in Algeria.</title>
        <authorList>
            <person name="Amara Korba A."/>
            <person name="Kainiu M."/>
            <person name="Vincent A.T."/>
            <person name="Mariet J.-F."/>
            <person name="Veyrier F.J."/>
            <person name="Goarant C."/>
            <person name="Picardeau M."/>
        </authorList>
    </citation>
    <scope>NUCLEOTIDE SEQUENCE [LARGE SCALE GENOMIC DNA]</scope>
    <source>
        <strain evidence="1 2">201903070</strain>
    </source>
</reference>
<name>A0ABS2UAC3_9LEPT</name>
<dbReference type="RefSeq" id="WP_205279466.1">
    <property type="nucleotide sequence ID" value="NZ_JAFFPU010000033.1"/>
</dbReference>
<protein>
    <submittedName>
        <fullName evidence="1">Uncharacterized protein</fullName>
    </submittedName>
</protein>
<comment type="caution">
    <text evidence="1">The sequence shown here is derived from an EMBL/GenBank/DDBJ whole genome shotgun (WGS) entry which is preliminary data.</text>
</comment>
<evidence type="ECO:0000313" key="1">
    <source>
        <dbReference type="EMBL" id="MBM9577332.1"/>
    </source>
</evidence>
<dbReference type="Proteomes" id="UP000724686">
    <property type="component" value="Unassembled WGS sequence"/>
</dbReference>
<accession>A0ABS2UAC3</accession>
<keyword evidence="2" id="KW-1185">Reference proteome</keyword>
<evidence type="ECO:0000313" key="2">
    <source>
        <dbReference type="Proteomes" id="UP000724686"/>
    </source>
</evidence>
<proteinExistence type="predicted"/>
<dbReference type="EMBL" id="JAFFPU010000033">
    <property type="protein sequence ID" value="MBM9577332.1"/>
    <property type="molecule type" value="Genomic_DNA"/>
</dbReference>
<gene>
    <name evidence="1" type="ORF">JWG45_09225</name>
</gene>
<organism evidence="1 2">
    <name type="scientific">Leptospira ainlahdjerensis</name>
    <dbReference type="NCBI Taxonomy" id="2810033"/>
    <lineage>
        <taxon>Bacteria</taxon>
        <taxon>Pseudomonadati</taxon>
        <taxon>Spirochaetota</taxon>
        <taxon>Spirochaetia</taxon>
        <taxon>Leptospirales</taxon>
        <taxon>Leptospiraceae</taxon>
        <taxon>Leptospira</taxon>
    </lineage>
</organism>
<sequence>MIAIVSHDAGGAEVLSSYIKKYPGNYLFVLDGPAVSIFQKKIGELEILSLKDALKKAEEILTGTSWQSDLEKRAILLARKEGKRSISFLDHWVNYKERFIFQNQVTLPDEIWTGDDDAFQLAQKIFPETLIRRKENPYFESLKNELTIYKKEKKSGEGDRILFVCENIKDHGAATKATNGADPWGFTEEDAILYFFKHLGKISGRMESCVFRPHPSDPIGKYDWILEKYPDQNLRITNQKPLLQQVMEADIIVGCESMAMVVGVIAGKKVISCIPPEGKKLSLPQKDIVELRFINSLRI</sequence>